<evidence type="ECO:0000256" key="4">
    <source>
        <dbReference type="ARBA" id="ARBA00023002"/>
    </source>
</evidence>
<dbReference type="SUPFAM" id="SSF51905">
    <property type="entry name" value="FAD/NAD(P)-binding domain"/>
    <property type="match status" value="1"/>
</dbReference>
<dbReference type="PANTHER" id="PTHR10961:SF7">
    <property type="entry name" value="FAD DEPENDENT OXIDOREDUCTASE DOMAIN-CONTAINING PROTEIN"/>
    <property type="match status" value="1"/>
</dbReference>
<comment type="cofactor">
    <cofactor evidence="1">
        <name>FAD</name>
        <dbReference type="ChEBI" id="CHEBI:57692"/>
    </cofactor>
</comment>
<sequence length="354" mass="36510">MRVAVIGAGVVGLSATAALLQRSADVWCYEAGEPMGERSTGHTRIFRLAHVYPDMVELAARSRSLFAAWSQRAGTALVDEVGTVVSGAGAGEWAQAMAAAGAAHEVVEAGSPLLRLPAPTFAGPALIDPAGGVIRVDRIRAFLLAVAGDRLRHAHVDAVQETSAGVRVRAGTDVDTFDTVLICAGAGTSALAAGVGIDISPALEHHLRVSFPVRPGAPEPLQCWITGAADGVLGTYQHLAAHGSWAVGGDVDPALVGWGGGREAAERASAEIITAYVAEHLPFVEPRPIATVYCTHDPDLGDGLQFRRRGRVLTTYGENLMKFAPLLGEILAEACLDGSTPADAGPGAARVTAG</sequence>
<evidence type="ECO:0000313" key="7">
    <source>
        <dbReference type="Proteomes" id="UP000629619"/>
    </source>
</evidence>
<dbReference type="GO" id="GO:0050660">
    <property type="term" value="F:flavin adenine dinucleotide binding"/>
    <property type="evidence" value="ECO:0007669"/>
    <property type="project" value="InterPro"/>
</dbReference>
<evidence type="ECO:0000259" key="5">
    <source>
        <dbReference type="Pfam" id="PF01266"/>
    </source>
</evidence>
<keyword evidence="7" id="KW-1185">Reference proteome</keyword>
<accession>A0A919N5Y7</accession>
<name>A0A919N5Y7_9ACTN</name>
<dbReference type="Gene3D" id="3.50.50.60">
    <property type="entry name" value="FAD/NAD(P)-binding domain"/>
    <property type="match status" value="1"/>
</dbReference>
<protein>
    <recommendedName>
        <fullName evidence="5">FAD dependent oxidoreductase domain-containing protein</fullName>
    </recommendedName>
</protein>
<evidence type="ECO:0000256" key="1">
    <source>
        <dbReference type="ARBA" id="ARBA00001974"/>
    </source>
</evidence>
<dbReference type="Pfam" id="PF01266">
    <property type="entry name" value="DAO"/>
    <property type="match status" value="1"/>
</dbReference>
<dbReference type="PANTHER" id="PTHR10961">
    <property type="entry name" value="PEROXISOMAL SARCOSINE OXIDASE"/>
    <property type="match status" value="1"/>
</dbReference>
<dbReference type="Gene3D" id="3.30.9.10">
    <property type="entry name" value="D-Amino Acid Oxidase, subunit A, domain 2"/>
    <property type="match status" value="1"/>
</dbReference>
<comment type="caution">
    <text evidence="6">The sequence shown here is derived from an EMBL/GenBank/DDBJ whole genome shotgun (WGS) entry which is preliminary data.</text>
</comment>
<keyword evidence="4" id="KW-0560">Oxidoreductase</keyword>
<evidence type="ECO:0000256" key="3">
    <source>
        <dbReference type="ARBA" id="ARBA00022827"/>
    </source>
</evidence>
<dbReference type="Proteomes" id="UP000629619">
    <property type="component" value="Unassembled WGS sequence"/>
</dbReference>
<keyword evidence="3" id="KW-0274">FAD</keyword>
<proteinExistence type="predicted"/>
<evidence type="ECO:0000313" key="6">
    <source>
        <dbReference type="EMBL" id="GIF05053.1"/>
    </source>
</evidence>
<keyword evidence="2" id="KW-0285">Flavoprotein</keyword>
<dbReference type="InterPro" id="IPR045170">
    <property type="entry name" value="MTOX"/>
</dbReference>
<dbReference type="InterPro" id="IPR036188">
    <property type="entry name" value="FAD/NAD-bd_sf"/>
</dbReference>
<feature type="domain" description="FAD dependent oxidoreductase" evidence="5">
    <location>
        <begin position="2"/>
        <end position="333"/>
    </location>
</feature>
<dbReference type="AlphaFoldDB" id="A0A919N5Y7"/>
<evidence type="ECO:0000256" key="2">
    <source>
        <dbReference type="ARBA" id="ARBA00022630"/>
    </source>
</evidence>
<reference evidence="6" key="1">
    <citation type="submission" date="2021-01" db="EMBL/GenBank/DDBJ databases">
        <title>Whole genome shotgun sequence of Actinoplanes siamensis NBRC 109076.</title>
        <authorList>
            <person name="Komaki H."/>
            <person name="Tamura T."/>
        </authorList>
    </citation>
    <scope>NUCLEOTIDE SEQUENCE</scope>
    <source>
        <strain evidence="6">NBRC 109076</strain>
    </source>
</reference>
<dbReference type="RefSeq" id="WP_203679466.1">
    <property type="nucleotide sequence ID" value="NZ_BOMW01000023.1"/>
</dbReference>
<gene>
    <name evidence="6" type="ORF">Asi03nite_25910</name>
</gene>
<dbReference type="EMBL" id="BOMW01000023">
    <property type="protein sequence ID" value="GIF05053.1"/>
    <property type="molecule type" value="Genomic_DNA"/>
</dbReference>
<organism evidence="6 7">
    <name type="scientific">Actinoplanes siamensis</name>
    <dbReference type="NCBI Taxonomy" id="1223317"/>
    <lineage>
        <taxon>Bacteria</taxon>
        <taxon>Bacillati</taxon>
        <taxon>Actinomycetota</taxon>
        <taxon>Actinomycetes</taxon>
        <taxon>Micromonosporales</taxon>
        <taxon>Micromonosporaceae</taxon>
        <taxon>Actinoplanes</taxon>
    </lineage>
</organism>
<dbReference type="GO" id="GO:0008115">
    <property type="term" value="F:sarcosine oxidase activity"/>
    <property type="evidence" value="ECO:0007669"/>
    <property type="project" value="TreeGrafter"/>
</dbReference>
<dbReference type="InterPro" id="IPR006076">
    <property type="entry name" value="FAD-dep_OxRdtase"/>
</dbReference>